<keyword evidence="16" id="KW-1185">Reference proteome</keyword>
<dbReference type="SUPFAM" id="SSF54928">
    <property type="entry name" value="RNA-binding domain, RBD"/>
    <property type="match status" value="1"/>
</dbReference>
<reference evidence="16" key="1">
    <citation type="submission" date="2018-01" db="EMBL/GenBank/DDBJ databases">
        <authorList>
            <person name="Alioto T."/>
            <person name="Alioto T."/>
        </authorList>
    </citation>
    <scope>NUCLEOTIDE SEQUENCE [LARGE SCALE GENOMIC DNA]</scope>
</reference>
<comment type="function">
    <text evidence="10">Catalyzes the cis-trans isomerization of proline imidic peptide bonds in proteins.</text>
</comment>
<evidence type="ECO:0000259" key="13">
    <source>
        <dbReference type="PROSITE" id="PS50072"/>
    </source>
</evidence>
<dbReference type="GO" id="GO:0032991">
    <property type="term" value="C:protein-containing complex"/>
    <property type="evidence" value="ECO:0007669"/>
    <property type="project" value="UniProtKB-ARBA"/>
</dbReference>
<evidence type="ECO:0000256" key="10">
    <source>
        <dbReference type="PIRNR" id="PIRNR001475"/>
    </source>
</evidence>
<dbReference type="GO" id="GO:0005634">
    <property type="term" value="C:nucleus"/>
    <property type="evidence" value="ECO:0007669"/>
    <property type="project" value="UniProtKB-SubCell"/>
</dbReference>
<dbReference type="OrthoDB" id="193499at2759"/>
<evidence type="ECO:0000256" key="12">
    <source>
        <dbReference type="SAM" id="MobiDB-lite"/>
    </source>
</evidence>
<sequence length="304" mass="33677">MSNDKRTVYVGGLADEVTERLLNNAFIPFGDVADIQMPVDYESQRHRGFAFIEYEQAEDAASAIDNMNDSELCGRTIRVNLAKPVRVKEDSFKPVWADDDWLQKHAGATLEPAEAGETGKQQEQVETPSTGPAVIEKAEKRNPQVFFDIRIGGNDAGRVVMLLRADVVPKTAENFRQLCTHEQGYGYKGSTFHRVIPEFMCQGGDFTNNNGTGGKSIYGKKFNDENFNLKHNSFGTLSMANSGTNTNGSQFFICTTKTDWLDNKHVVFGHVISGADVVRKMERCGSKTGTPTQKIIIYACGELK</sequence>
<dbReference type="InterPro" id="IPR035979">
    <property type="entry name" value="RBD_domain_sf"/>
</dbReference>
<feature type="domain" description="RRM" evidence="14">
    <location>
        <begin position="6"/>
        <end position="84"/>
    </location>
</feature>
<protein>
    <recommendedName>
        <fullName evidence="5 10">Peptidyl-prolyl cis-trans isomerase E</fullName>
        <shortName evidence="10">PPIase E</shortName>
        <ecNumber evidence="4 10">5.2.1.8</ecNumber>
    </recommendedName>
</protein>
<keyword evidence="8 10" id="KW-0413">Isomerase</keyword>
<dbReference type="SUPFAM" id="SSF50891">
    <property type="entry name" value="Cyclophilin-like"/>
    <property type="match status" value="1"/>
</dbReference>
<evidence type="ECO:0000256" key="2">
    <source>
        <dbReference type="ARBA" id="ARBA00004123"/>
    </source>
</evidence>
<dbReference type="SMART" id="SM00360">
    <property type="entry name" value="RRM"/>
    <property type="match status" value="1"/>
</dbReference>
<keyword evidence="6 11" id="KW-0694">RNA-binding</keyword>
<dbReference type="InterPro" id="IPR020892">
    <property type="entry name" value="Cyclophilin-type_PPIase_CS"/>
</dbReference>
<evidence type="ECO:0000256" key="4">
    <source>
        <dbReference type="ARBA" id="ARBA00013194"/>
    </source>
</evidence>
<proteinExistence type="inferred from homology"/>
<dbReference type="GO" id="GO:0005739">
    <property type="term" value="C:mitochondrion"/>
    <property type="evidence" value="ECO:0007669"/>
    <property type="project" value="TreeGrafter"/>
</dbReference>
<dbReference type="GO" id="GO:0003723">
    <property type="term" value="F:RNA binding"/>
    <property type="evidence" value="ECO:0007669"/>
    <property type="project" value="UniProtKB-UniRule"/>
</dbReference>
<comment type="subcellular location">
    <subcellularLocation>
        <location evidence="2">Nucleus</location>
    </subcellularLocation>
</comment>
<evidence type="ECO:0000256" key="5">
    <source>
        <dbReference type="ARBA" id="ARBA00021137"/>
    </source>
</evidence>
<gene>
    <name evidence="15" type="ORF">DGUA_6G003049</name>
</gene>
<dbReference type="EC" id="5.2.1.8" evidence="4 10"/>
<dbReference type="InterPro" id="IPR000504">
    <property type="entry name" value="RRM_dom"/>
</dbReference>
<feature type="region of interest" description="Disordered" evidence="12">
    <location>
        <begin position="111"/>
        <end position="131"/>
    </location>
</feature>
<dbReference type="CDD" id="cd01926">
    <property type="entry name" value="cyclophilin_ABH_like"/>
    <property type="match status" value="1"/>
</dbReference>
<evidence type="ECO:0000259" key="14">
    <source>
        <dbReference type="PROSITE" id="PS50102"/>
    </source>
</evidence>
<organism evidence="15 16">
    <name type="scientific">Drosophila guanche</name>
    <name type="common">Fruit fly</name>
    <dbReference type="NCBI Taxonomy" id="7266"/>
    <lineage>
        <taxon>Eukaryota</taxon>
        <taxon>Metazoa</taxon>
        <taxon>Ecdysozoa</taxon>
        <taxon>Arthropoda</taxon>
        <taxon>Hexapoda</taxon>
        <taxon>Insecta</taxon>
        <taxon>Pterygota</taxon>
        <taxon>Neoptera</taxon>
        <taxon>Endopterygota</taxon>
        <taxon>Diptera</taxon>
        <taxon>Brachycera</taxon>
        <taxon>Muscomorpha</taxon>
        <taxon>Ephydroidea</taxon>
        <taxon>Drosophilidae</taxon>
        <taxon>Drosophila</taxon>
        <taxon>Sophophora</taxon>
    </lineage>
</organism>
<evidence type="ECO:0000256" key="1">
    <source>
        <dbReference type="ARBA" id="ARBA00000971"/>
    </source>
</evidence>
<keyword evidence="7 10" id="KW-0697">Rotamase</keyword>
<accession>A0A3B0J2B7</accession>
<feature type="domain" description="PPIase cyclophilin-type" evidence="13">
    <location>
        <begin position="146"/>
        <end position="302"/>
    </location>
</feature>
<dbReference type="Pfam" id="PF00160">
    <property type="entry name" value="Pro_isomerase"/>
    <property type="match status" value="1"/>
</dbReference>
<dbReference type="AlphaFoldDB" id="A0A3B0J2B7"/>
<dbReference type="FunFam" id="2.40.100.10:FF:000010">
    <property type="entry name" value="Peptidyl-prolyl cis-trans isomerase E"/>
    <property type="match status" value="1"/>
</dbReference>
<dbReference type="PROSITE" id="PS50102">
    <property type="entry name" value="RRM"/>
    <property type="match status" value="1"/>
</dbReference>
<dbReference type="PROSITE" id="PS00170">
    <property type="entry name" value="CSA_PPIASE_1"/>
    <property type="match status" value="1"/>
</dbReference>
<dbReference type="Proteomes" id="UP000268350">
    <property type="component" value="Unassembled WGS sequence"/>
</dbReference>
<evidence type="ECO:0000256" key="7">
    <source>
        <dbReference type="ARBA" id="ARBA00023110"/>
    </source>
</evidence>
<evidence type="ECO:0000256" key="8">
    <source>
        <dbReference type="ARBA" id="ARBA00023235"/>
    </source>
</evidence>
<dbReference type="PROSITE" id="PS50072">
    <property type="entry name" value="CSA_PPIASE_2"/>
    <property type="match status" value="1"/>
</dbReference>
<evidence type="ECO:0000313" key="16">
    <source>
        <dbReference type="Proteomes" id="UP000268350"/>
    </source>
</evidence>
<dbReference type="PRINTS" id="PR00153">
    <property type="entry name" value="CSAPPISMRASE"/>
</dbReference>
<dbReference type="OMA" id="KIVIYAC"/>
<dbReference type="GO" id="GO:0000398">
    <property type="term" value="P:mRNA splicing, via spliceosome"/>
    <property type="evidence" value="ECO:0007669"/>
    <property type="project" value="UniProtKB-ARBA"/>
</dbReference>
<dbReference type="Pfam" id="PF00076">
    <property type="entry name" value="RRM_1"/>
    <property type="match status" value="1"/>
</dbReference>
<dbReference type="PANTHER" id="PTHR11071">
    <property type="entry name" value="PEPTIDYL-PROLYL CIS-TRANS ISOMERASE"/>
    <property type="match status" value="1"/>
</dbReference>
<comment type="similarity">
    <text evidence="3 10">Belongs to the cyclophilin-type PPIase family. PPIase E subfamily.</text>
</comment>
<dbReference type="Gene3D" id="3.30.70.330">
    <property type="match status" value="1"/>
</dbReference>
<dbReference type="InterPro" id="IPR029000">
    <property type="entry name" value="Cyclophilin-like_dom_sf"/>
</dbReference>
<evidence type="ECO:0000256" key="9">
    <source>
        <dbReference type="ARBA" id="ARBA00023242"/>
    </source>
</evidence>
<dbReference type="CDD" id="cd12347">
    <property type="entry name" value="RRM_PPIE"/>
    <property type="match status" value="1"/>
</dbReference>
<keyword evidence="9" id="KW-0539">Nucleus</keyword>
<dbReference type="GO" id="GO:0003755">
    <property type="term" value="F:peptidyl-prolyl cis-trans isomerase activity"/>
    <property type="evidence" value="ECO:0007669"/>
    <property type="project" value="UniProtKB-KW"/>
</dbReference>
<dbReference type="Gene3D" id="2.40.100.10">
    <property type="entry name" value="Cyclophilin-like"/>
    <property type="match status" value="1"/>
</dbReference>
<name>A0A3B0J2B7_DROGU</name>
<dbReference type="InterPro" id="IPR034168">
    <property type="entry name" value="PPIE_RRM"/>
</dbReference>
<evidence type="ECO:0000256" key="6">
    <source>
        <dbReference type="ARBA" id="ARBA00022884"/>
    </source>
</evidence>
<evidence type="ECO:0000256" key="3">
    <source>
        <dbReference type="ARBA" id="ARBA00009483"/>
    </source>
</evidence>
<evidence type="ECO:0000256" key="11">
    <source>
        <dbReference type="PROSITE-ProRule" id="PRU00176"/>
    </source>
</evidence>
<dbReference type="PANTHER" id="PTHR11071:SF561">
    <property type="entry name" value="PEPTIDYL-PROLYL CIS-TRANS ISOMERASE D-RELATED"/>
    <property type="match status" value="1"/>
</dbReference>
<dbReference type="STRING" id="7266.A0A3B0J2B7"/>
<dbReference type="InterPro" id="IPR016304">
    <property type="entry name" value="PPIE"/>
</dbReference>
<dbReference type="GO" id="GO:0006457">
    <property type="term" value="P:protein folding"/>
    <property type="evidence" value="ECO:0007669"/>
    <property type="project" value="InterPro"/>
</dbReference>
<feature type="compositionally biased region" description="Polar residues" evidence="12">
    <location>
        <begin position="119"/>
        <end position="130"/>
    </location>
</feature>
<comment type="catalytic activity">
    <reaction evidence="1 10">
        <text>[protein]-peptidylproline (omega=180) = [protein]-peptidylproline (omega=0)</text>
        <dbReference type="Rhea" id="RHEA:16237"/>
        <dbReference type="Rhea" id="RHEA-COMP:10747"/>
        <dbReference type="Rhea" id="RHEA-COMP:10748"/>
        <dbReference type="ChEBI" id="CHEBI:83833"/>
        <dbReference type="ChEBI" id="CHEBI:83834"/>
        <dbReference type="EC" id="5.2.1.8"/>
    </reaction>
</comment>
<dbReference type="GO" id="GO:0016018">
    <property type="term" value="F:cyclosporin A binding"/>
    <property type="evidence" value="ECO:0007669"/>
    <property type="project" value="TreeGrafter"/>
</dbReference>
<dbReference type="InterPro" id="IPR002130">
    <property type="entry name" value="Cyclophilin-type_PPIase_dom"/>
</dbReference>
<dbReference type="EMBL" id="OUUW01000001">
    <property type="protein sequence ID" value="SPP75267.1"/>
    <property type="molecule type" value="Genomic_DNA"/>
</dbReference>
<dbReference type="PIRSF" id="PIRSF001475">
    <property type="entry name" value="PPI_cyclophilin_E"/>
    <property type="match status" value="1"/>
</dbReference>
<evidence type="ECO:0000313" key="15">
    <source>
        <dbReference type="EMBL" id="SPP75267.1"/>
    </source>
</evidence>
<dbReference type="InterPro" id="IPR012677">
    <property type="entry name" value="Nucleotide-bd_a/b_plait_sf"/>
</dbReference>